<evidence type="ECO:0000313" key="1">
    <source>
        <dbReference type="EMBL" id="CDP18435.1"/>
    </source>
</evidence>
<protein>
    <submittedName>
        <fullName evidence="1">Uncharacterized protein</fullName>
    </submittedName>
</protein>
<proteinExistence type="predicted"/>
<dbReference type="Gramene" id="CDP18435">
    <property type="protein sequence ID" value="CDP18435"/>
    <property type="gene ID" value="GSCOC_T00007252001"/>
</dbReference>
<reference evidence="2" key="1">
    <citation type="journal article" date="2014" name="Science">
        <title>The coffee genome provides insight into the convergent evolution of caffeine biosynthesis.</title>
        <authorList>
            <person name="Denoeud F."/>
            <person name="Carretero-Paulet L."/>
            <person name="Dereeper A."/>
            <person name="Droc G."/>
            <person name="Guyot R."/>
            <person name="Pietrella M."/>
            <person name="Zheng C."/>
            <person name="Alberti A."/>
            <person name="Anthony F."/>
            <person name="Aprea G."/>
            <person name="Aury J.M."/>
            <person name="Bento P."/>
            <person name="Bernard M."/>
            <person name="Bocs S."/>
            <person name="Campa C."/>
            <person name="Cenci A."/>
            <person name="Combes M.C."/>
            <person name="Crouzillat D."/>
            <person name="Da Silva C."/>
            <person name="Daddiego L."/>
            <person name="De Bellis F."/>
            <person name="Dussert S."/>
            <person name="Garsmeur O."/>
            <person name="Gayraud T."/>
            <person name="Guignon V."/>
            <person name="Jahn K."/>
            <person name="Jamilloux V."/>
            <person name="Joet T."/>
            <person name="Labadie K."/>
            <person name="Lan T."/>
            <person name="Leclercq J."/>
            <person name="Lepelley M."/>
            <person name="Leroy T."/>
            <person name="Li L.T."/>
            <person name="Librado P."/>
            <person name="Lopez L."/>
            <person name="Munoz A."/>
            <person name="Noel B."/>
            <person name="Pallavicini A."/>
            <person name="Perrotta G."/>
            <person name="Poncet V."/>
            <person name="Pot D."/>
            <person name="Priyono X."/>
            <person name="Rigoreau M."/>
            <person name="Rouard M."/>
            <person name="Rozas J."/>
            <person name="Tranchant-Dubreuil C."/>
            <person name="VanBuren R."/>
            <person name="Zhang Q."/>
            <person name="Andrade A.C."/>
            <person name="Argout X."/>
            <person name="Bertrand B."/>
            <person name="de Kochko A."/>
            <person name="Graziosi G."/>
            <person name="Henry R.J."/>
            <person name="Jayarama X."/>
            <person name="Ming R."/>
            <person name="Nagai C."/>
            <person name="Rounsley S."/>
            <person name="Sankoff D."/>
            <person name="Giuliano G."/>
            <person name="Albert V.A."/>
            <person name="Wincker P."/>
            <person name="Lashermes P."/>
        </authorList>
    </citation>
    <scope>NUCLEOTIDE SEQUENCE [LARGE SCALE GENOMIC DNA]</scope>
    <source>
        <strain evidence="2">cv. DH200-94</strain>
    </source>
</reference>
<sequence>MLSISVEWRQGFHGPASRNILGVSSFSRGRGAKSQTEVGCPSLVSCLDGFGLLQVSSDHAIVTIYCWKLCSSIKLPDSYYFRFL</sequence>
<evidence type="ECO:0000313" key="2">
    <source>
        <dbReference type="Proteomes" id="UP000295252"/>
    </source>
</evidence>
<accession>A0A068VC58</accession>
<organism evidence="1 2">
    <name type="scientific">Coffea canephora</name>
    <name type="common">Robusta coffee</name>
    <dbReference type="NCBI Taxonomy" id="49390"/>
    <lineage>
        <taxon>Eukaryota</taxon>
        <taxon>Viridiplantae</taxon>
        <taxon>Streptophyta</taxon>
        <taxon>Embryophyta</taxon>
        <taxon>Tracheophyta</taxon>
        <taxon>Spermatophyta</taxon>
        <taxon>Magnoliopsida</taxon>
        <taxon>eudicotyledons</taxon>
        <taxon>Gunneridae</taxon>
        <taxon>Pentapetalae</taxon>
        <taxon>asterids</taxon>
        <taxon>lamiids</taxon>
        <taxon>Gentianales</taxon>
        <taxon>Rubiaceae</taxon>
        <taxon>Ixoroideae</taxon>
        <taxon>Gardenieae complex</taxon>
        <taxon>Bertiereae - Coffeeae clade</taxon>
        <taxon>Coffeeae</taxon>
        <taxon>Coffea</taxon>
    </lineage>
</organism>
<dbReference type="InParanoid" id="A0A068VC58"/>
<dbReference type="AlphaFoldDB" id="A0A068VC58"/>
<name>A0A068VC58_COFCA</name>
<dbReference type="Proteomes" id="UP000295252">
    <property type="component" value="Chromosome X"/>
</dbReference>
<keyword evidence="2" id="KW-1185">Reference proteome</keyword>
<dbReference type="EMBL" id="HG739319">
    <property type="protein sequence ID" value="CDP18435.1"/>
    <property type="molecule type" value="Genomic_DNA"/>
</dbReference>
<gene>
    <name evidence="1" type="ORF">GSCOC_T00007252001</name>
</gene>